<dbReference type="InterPro" id="IPR029016">
    <property type="entry name" value="GAF-like_dom_sf"/>
</dbReference>
<keyword evidence="4" id="KW-1185">Reference proteome</keyword>
<evidence type="ECO:0000259" key="1">
    <source>
        <dbReference type="PROSITE" id="PS50883"/>
    </source>
</evidence>
<feature type="domain" description="GGDEF" evidence="2">
    <location>
        <begin position="10"/>
        <end position="142"/>
    </location>
</feature>
<feature type="domain" description="GGDEF" evidence="2">
    <location>
        <begin position="870"/>
        <end position="1003"/>
    </location>
</feature>
<feature type="domain" description="EAL" evidence="1">
    <location>
        <begin position="147"/>
        <end position="406"/>
    </location>
</feature>
<sequence length="1314" mass="147056">MERVGAGSVDRIAFLLVDVDDFSRFNVMYSHSFGDRFLARSARDMLGLLPDGYEACRYGVDQLLIAGYGRGASDMRAVFRRLSRYAGNEHELDGVRYRFALSAAIVAYPRDAQDWDGIEKGLSVALRKAKRDGGNRVVLFTGSLLGERLYEQGLVSQLARDVGAGFRGFRVVHQPLCDSAALRVCGAEALLRYSTPSGAAISPVELVPVLESSGLIKPVGLWVFDQAVADCKKWVDLIPEFRMDVNISVVQLDDPSFAAEVIRRVDQSGLGAEHIVLELTESLYMNEEKDVVANIEALRKRGFGFAVDDFGMGYSSLSRLMTLDCDLVKIDRAFVRMLNTNNANNEFVRSVVELCHRYGKKVCAEGVEEIDELQAVNAVHADIVQGFYVSRPVEKDEFERTFVEGDFNGDVLRFVPDATFRRMQLAYNRDLLLSMVKAMPVSMHLMNSRYEVVMWNDATLALFGYPPDADRVDVFGELLPASQPDGRPSLEKAEDLVARARETGRETFEWLHLDVAGAQLPVEVTIIALDVIDEYGENMIACFLRDLRPQRENEERDRQFNRKLKAIIDATPLCLNLWNHRFENVMCNKEAVELFGLENEQDYLDGFDGLSPELQPDGTPSKEKSRAKIEEAFRTGGCTFSWLHCKPDGEEIPAEITLAKIDIQDEDGFDLVAGFTRDLRVFDGPRRSGGKGAGEVFRNLVDASDNQQLIDELRIDAVFWDIVSDVSEELLFRLMVRTSTIEYLGRLRDSFDIEPRMEDFPNSVVERGNIHPDDVPAFLELARNMKAGIVRPVDLRFVMKGGGCHWFRIVYDCMYDEHGTSVMAAGKAIDIQAEKDFEQRSRVDLLTHCVNKVTFEEEVRATLARAEPDDEHALFIVDIDDFKGVNDLLGHHYGDLVLVDVASRLRSCFDAEDVIGRIGGDEFVVFARGLAGRGRVRERARALVEAVADMDAATTAGRRVSVSVGVALFPKDGRTYDELYQASDKALYQSKREGKNRFTFYSPELACGTMENRTILDNASRMANEYFDADLISTVFSLLYETSDMRASVNAVLKFLGTRLGADHCYLFESADGGATYSSTYEWCGVGVESEMDALQGIPRETWSDFFEQAGPNGIVYCNDLSALKNAEAFEIMRVQGIRSFLHAQVSTKGVVTTILGADDCRRARVWSEKEINSVLYTSKILFTFLVGEQRNSALIKKAEELGDSYATLEYVLEGSDAFTYVVDPATYDVLYANKRLRDSSPFACVGEKCYRAVRRKDAPCGNCPLPAIGELDGMPPLRLEDNGMKMISSVKRIAWKNERTAVMVNVMDVTGRD</sequence>
<dbReference type="Gene3D" id="3.30.450.20">
    <property type="entry name" value="PAS domain"/>
    <property type="match status" value="3"/>
</dbReference>
<dbReference type="Proteomes" id="UP000587396">
    <property type="component" value="Unassembled WGS sequence"/>
</dbReference>
<dbReference type="Gene3D" id="3.30.70.270">
    <property type="match status" value="2"/>
</dbReference>
<gene>
    <name evidence="3" type="ORF">H7313_06585</name>
</gene>
<dbReference type="PANTHER" id="PTHR44757:SF2">
    <property type="entry name" value="BIOFILM ARCHITECTURE MAINTENANCE PROTEIN MBAA"/>
    <property type="match status" value="1"/>
</dbReference>
<dbReference type="Gene3D" id="3.30.450.40">
    <property type="match status" value="1"/>
</dbReference>
<dbReference type="InterPro" id="IPR001633">
    <property type="entry name" value="EAL_dom"/>
</dbReference>
<organism evidence="3 4">
    <name type="scientific">Gordonibacter massiliensis</name>
    <name type="common">ex Traore et al. 2017</name>
    <dbReference type="NCBI Taxonomy" id="1841863"/>
    <lineage>
        <taxon>Bacteria</taxon>
        <taxon>Bacillati</taxon>
        <taxon>Actinomycetota</taxon>
        <taxon>Coriobacteriia</taxon>
        <taxon>Eggerthellales</taxon>
        <taxon>Eggerthellaceae</taxon>
        <taxon>Gordonibacter</taxon>
    </lineage>
</organism>
<dbReference type="SUPFAM" id="SSF141868">
    <property type="entry name" value="EAL domain-like"/>
    <property type="match status" value="1"/>
</dbReference>
<protein>
    <submittedName>
        <fullName evidence="3">EAL domain-containing protein</fullName>
    </submittedName>
</protein>
<dbReference type="SMART" id="SM00052">
    <property type="entry name" value="EAL"/>
    <property type="match status" value="1"/>
</dbReference>
<dbReference type="Pfam" id="PF00990">
    <property type="entry name" value="GGDEF"/>
    <property type="match status" value="2"/>
</dbReference>
<proteinExistence type="predicted"/>
<dbReference type="Pfam" id="PF00563">
    <property type="entry name" value="EAL"/>
    <property type="match status" value="1"/>
</dbReference>
<evidence type="ECO:0000313" key="3">
    <source>
        <dbReference type="EMBL" id="MBC2889015.1"/>
    </source>
</evidence>
<dbReference type="InterPro" id="IPR035965">
    <property type="entry name" value="PAS-like_dom_sf"/>
</dbReference>
<dbReference type="InterPro" id="IPR035919">
    <property type="entry name" value="EAL_sf"/>
</dbReference>
<dbReference type="NCBIfam" id="TIGR00254">
    <property type="entry name" value="GGDEF"/>
    <property type="match status" value="1"/>
</dbReference>
<evidence type="ECO:0000259" key="2">
    <source>
        <dbReference type="PROSITE" id="PS50887"/>
    </source>
</evidence>
<dbReference type="CDD" id="cd01949">
    <property type="entry name" value="GGDEF"/>
    <property type="match status" value="1"/>
</dbReference>
<evidence type="ECO:0000313" key="4">
    <source>
        <dbReference type="Proteomes" id="UP000587396"/>
    </source>
</evidence>
<dbReference type="Pfam" id="PF13426">
    <property type="entry name" value="PAS_9"/>
    <property type="match status" value="2"/>
</dbReference>
<dbReference type="EMBL" id="JACMSE010000003">
    <property type="protein sequence ID" value="MBC2889015.1"/>
    <property type="molecule type" value="Genomic_DNA"/>
</dbReference>
<dbReference type="SUPFAM" id="SSF55781">
    <property type="entry name" value="GAF domain-like"/>
    <property type="match status" value="1"/>
</dbReference>
<dbReference type="PROSITE" id="PS50887">
    <property type="entry name" value="GGDEF"/>
    <property type="match status" value="2"/>
</dbReference>
<dbReference type="SUPFAM" id="SSF55785">
    <property type="entry name" value="PYP-like sensor domain (PAS domain)"/>
    <property type="match status" value="3"/>
</dbReference>
<dbReference type="PROSITE" id="PS50883">
    <property type="entry name" value="EAL"/>
    <property type="match status" value="1"/>
</dbReference>
<dbReference type="CDD" id="cd01948">
    <property type="entry name" value="EAL"/>
    <property type="match status" value="1"/>
</dbReference>
<dbReference type="SMART" id="SM00267">
    <property type="entry name" value="GGDEF"/>
    <property type="match status" value="1"/>
</dbReference>
<dbReference type="Gene3D" id="3.20.20.450">
    <property type="entry name" value="EAL domain"/>
    <property type="match status" value="1"/>
</dbReference>
<dbReference type="InterPro" id="IPR000160">
    <property type="entry name" value="GGDEF_dom"/>
</dbReference>
<comment type="caution">
    <text evidence="3">The sequence shown here is derived from an EMBL/GenBank/DDBJ whole genome shotgun (WGS) entry which is preliminary data.</text>
</comment>
<reference evidence="3 4" key="1">
    <citation type="submission" date="2020-08" db="EMBL/GenBank/DDBJ databases">
        <authorList>
            <person name="Liu C."/>
            <person name="Sun Q."/>
        </authorList>
    </citation>
    <scope>NUCLEOTIDE SEQUENCE [LARGE SCALE GENOMIC DNA]</scope>
    <source>
        <strain evidence="3 4">N22</strain>
    </source>
</reference>
<name>A0A842JGT0_9ACTN</name>
<dbReference type="SUPFAM" id="SSF55073">
    <property type="entry name" value="Nucleotide cyclase"/>
    <property type="match status" value="2"/>
</dbReference>
<dbReference type="CDD" id="cd00130">
    <property type="entry name" value="PAS"/>
    <property type="match status" value="1"/>
</dbReference>
<accession>A0A842JGT0</accession>
<dbReference type="InterPro" id="IPR052155">
    <property type="entry name" value="Biofilm_reg_signaling"/>
</dbReference>
<dbReference type="InterPro" id="IPR000014">
    <property type="entry name" value="PAS"/>
</dbReference>
<dbReference type="PANTHER" id="PTHR44757">
    <property type="entry name" value="DIGUANYLATE CYCLASE DGCP"/>
    <property type="match status" value="1"/>
</dbReference>
<dbReference type="InterPro" id="IPR029787">
    <property type="entry name" value="Nucleotide_cyclase"/>
</dbReference>
<dbReference type="InterPro" id="IPR043128">
    <property type="entry name" value="Rev_trsase/Diguanyl_cyclase"/>
</dbReference>